<organism evidence="1 2">
    <name type="scientific">Salmonirosea aquatica</name>
    <dbReference type="NCBI Taxonomy" id="2654236"/>
    <lineage>
        <taxon>Bacteria</taxon>
        <taxon>Pseudomonadati</taxon>
        <taxon>Bacteroidota</taxon>
        <taxon>Cytophagia</taxon>
        <taxon>Cytophagales</taxon>
        <taxon>Spirosomataceae</taxon>
        <taxon>Salmonirosea</taxon>
    </lineage>
</organism>
<name>A0A7C9BFY5_9BACT</name>
<proteinExistence type="predicted"/>
<evidence type="ECO:0000313" key="2">
    <source>
        <dbReference type="Proteomes" id="UP000479293"/>
    </source>
</evidence>
<keyword evidence="2" id="KW-1185">Reference proteome</keyword>
<sequence>MKQITISVPDGQFAFFMQLVKALNFVQIEDQETLENSLTPPQRETWENVKAGFEEYKLTEAGKRPTRPIEALLDELNG</sequence>
<protein>
    <submittedName>
        <fullName evidence="1">Uncharacterized protein</fullName>
    </submittedName>
</protein>
<dbReference type="RefSeq" id="WP_152758148.1">
    <property type="nucleotide sequence ID" value="NZ_WHLY01000002.1"/>
</dbReference>
<dbReference type="EMBL" id="WHLY01000002">
    <property type="protein sequence ID" value="MPR33134.1"/>
    <property type="molecule type" value="Genomic_DNA"/>
</dbReference>
<dbReference type="AlphaFoldDB" id="A0A7C9BFY5"/>
<dbReference type="Proteomes" id="UP000479293">
    <property type="component" value="Unassembled WGS sequence"/>
</dbReference>
<reference evidence="1 2" key="1">
    <citation type="submission" date="2019-10" db="EMBL/GenBank/DDBJ databases">
        <title>Draft Genome Sequence of Cytophagaceae sp. SJW1-29.</title>
        <authorList>
            <person name="Choi A."/>
        </authorList>
    </citation>
    <scope>NUCLEOTIDE SEQUENCE [LARGE SCALE GENOMIC DNA]</scope>
    <source>
        <strain evidence="1 2">SJW1-29</strain>
    </source>
</reference>
<comment type="caution">
    <text evidence="1">The sequence shown here is derived from an EMBL/GenBank/DDBJ whole genome shotgun (WGS) entry which is preliminary data.</text>
</comment>
<evidence type="ECO:0000313" key="1">
    <source>
        <dbReference type="EMBL" id="MPR33134.1"/>
    </source>
</evidence>
<accession>A0A7C9BFY5</accession>
<gene>
    <name evidence="1" type="ORF">GBK04_07130</name>
</gene>